<dbReference type="EMBL" id="RRYP01016619">
    <property type="protein sequence ID" value="TNV74803.1"/>
    <property type="molecule type" value="Genomic_DNA"/>
</dbReference>
<dbReference type="AlphaFoldDB" id="A0A8J8NHE6"/>
<evidence type="ECO:0000313" key="1">
    <source>
        <dbReference type="EMBL" id="TNV74803.1"/>
    </source>
</evidence>
<proteinExistence type="predicted"/>
<gene>
    <name evidence="1" type="ORF">FGO68_gene13369</name>
</gene>
<organism evidence="1 2">
    <name type="scientific">Halteria grandinella</name>
    <dbReference type="NCBI Taxonomy" id="5974"/>
    <lineage>
        <taxon>Eukaryota</taxon>
        <taxon>Sar</taxon>
        <taxon>Alveolata</taxon>
        <taxon>Ciliophora</taxon>
        <taxon>Intramacronucleata</taxon>
        <taxon>Spirotrichea</taxon>
        <taxon>Stichotrichia</taxon>
        <taxon>Sporadotrichida</taxon>
        <taxon>Halteriidae</taxon>
        <taxon>Halteria</taxon>
    </lineage>
</organism>
<comment type="caution">
    <text evidence="1">The sequence shown here is derived from an EMBL/GenBank/DDBJ whole genome shotgun (WGS) entry which is preliminary data.</text>
</comment>
<name>A0A8J8NHE6_HALGN</name>
<sequence length="84" mass="10228">MVRKNGSIQQRLSEREFDQLIYFSFQYQCKDLWVLQKIERKTFSLENIKCVPLISIRKREFQNYLLNGSIGWKKLGMQFKKSEF</sequence>
<keyword evidence="2" id="KW-1185">Reference proteome</keyword>
<dbReference type="Proteomes" id="UP000785679">
    <property type="component" value="Unassembled WGS sequence"/>
</dbReference>
<accession>A0A8J8NHE6</accession>
<reference evidence="1" key="1">
    <citation type="submission" date="2019-06" db="EMBL/GenBank/DDBJ databases">
        <authorList>
            <person name="Zheng W."/>
        </authorList>
    </citation>
    <scope>NUCLEOTIDE SEQUENCE</scope>
    <source>
        <strain evidence="1">QDHG01</strain>
    </source>
</reference>
<evidence type="ECO:0000313" key="2">
    <source>
        <dbReference type="Proteomes" id="UP000785679"/>
    </source>
</evidence>
<protein>
    <submittedName>
        <fullName evidence="1">Uncharacterized protein</fullName>
    </submittedName>
</protein>